<proteinExistence type="predicted"/>
<dbReference type="STRING" id="1000565.METUNv1_03571"/>
<gene>
    <name evidence="10" type="ORF">METUNv1_03571</name>
</gene>
<evidence type="ECO:0000256" key="8">
    <source>
        <dbReference type="SAM" id="Phobius"/>
    </source>
</evidence>
<dbReference type="AlphaFoldDB" id="F5RGX9"/>
<dbReference type="Proteomes" id="UP000005019">
    <property type="component" value="Unassembled WGS sequence"/>
</dbReference>
<organism evidence="10 11">
    <name type="scientific">Methyloversatilis universalis (strain ATCC BAA-1314 / DSM 25237 / JCM 13912 / CCUG 52030 / FAM5)</name>
    <dbReference type="NCBI Taxonomy" id="1000565"/>
    <lineage>
        <taxon>Bacteria</taxon>
        <taxon>Pseudomonadati</taxon>
        <taxon>Pseudomonadota</taxon>
        <taxon>Betaproteobacteria</taxon>
        <taxon>Nitrosomonadales</taxon>
        <taxon>Sterolibacteriaceae</taxon>
        <taxon>Methyloversatilis</taxon>
    </lineage>
</organism>
<dbReference type="Pfam" id="PF02470">
    <property type="entry name" value="MlaD"/>
    <property type="match status" value="3"/>
</dbReference>
<dbReference type="InterPro" id="IPR051800">
    <property type="entry name" value="PqiA-PqiB_transport"/>
</dbReference>
<dbReference type="PANTHER" id="PTHR30462">
    <property type="entry name" value="INTERMEMBRANE TRANSPORT PROTEIN PQIB-RELATED"/>
    <property type="match status" value="1"/>
</dbReference>
<feature type="domain" description="Mce/MlaD" evidence="9">
    <location>
        <begin position="55"/>
        <end position="146"/>
    </location>
</feature>
<feature type="domain" description="Mce/MlaD" evidence="9">
    <location>
        <begin position="170"/>
        <end position="230"/>
    </location>
</feature>
<evidence type="ECO:0000256" key="7">
    <source>
        <dbReference type="SAM" id="Coils"/>
    </source>
</evidence>
<reference evidence="10 11" key="1">
    <citation type="journal article" date="2011" name="J. Bacteriol.">
        <title>Genome sequence of Methyloversatilis universalis FAM5T, a methylotrophic representative of the order Rhodocyclales.</title>
        <authorList>
            <person name="Kittichotirat W."/>
            <person name="Good N.M."/>
            <person name="Hall R."/>
            <person name="Bringel F."/>
            <person name="Lajus A."/>
            <person name="Medigue C."/>
            <person name="Smalley N.E."/>
            <person name="Beck D."/>
            <person name="Bumgarner R."/>
            <person name="Vuilleumier S."/>
            <person name="Kalyuzhnaya M.G."/>
        </authorList>
    </citation>
    <scope>NUCLEOTIDE SEQUENCE [LARGE SCALE GENOMIC DNA]</scope>
    <source>
        <strain evidence="11">ATCC BAA-1314 / JCM 13912 / FAM5</strain>
    </source>
</reference>
<dbReference type="EMBL" id="AFHG01000058">
    <property type="protein sequence ID" value="EGK70183.1"/>
    <property type="molecule type" value="Genomic_DNA"/>
</dbReference>
<feature type="domain" description="Mce/MlaD" evidence="9">
    <location>
        <begin position="304"/>
        <end position="401"/>
    </location>
</feature>
<evidence type="ECO:0000256" key="5">
    <source>
        <dbReference type="ARBA" id="ARBA00022989"/>
    </source>
</evidence>
<accession>F5RGX9</accession>
<dbReference type="PANTHER" id="PTHR30462:SF2">
    <property type="entry name" value="INTERMEMBRANE TRANSPORT PROTEIN PQIB"/>
    <property type="match status" value="1"/>
</dbReference>
<name>F5RGX9_METUF</name>
<sequence length="553" mass="59843">MPAMTEPTSDPAPSALPAAVVEPPRRFRIPLVWIIPIVAALIGLFLAARTWMEQGPVITLQFRTGAGLEPGKTRIKYKDIDVGVITRVKLSDDGAHVQAEAQMAREAERLLVEDTRFWVVRPRVSGSAVSGLDTLLSGAYVGMDAGKTDASRRDFVALEDAPVIALDVPGRSFALHADNLGSVDVGTPVYFRRIQAGQVTAFKLDEQGRHLDIQVFIKSPYDRYVTVDTRFWNASGIDLRLGADGLQLNTESVSSILAGGLAFETPEGGDTEPAPADADFRVFSTRAEALKQPSASAQVWRLRFTETVRGLSVGAPVDFRGIQIGEVIAIAPDVDVDAADVGLKVDIAVFPERMRSRDAAERELSGEAFHALMDRLVARGLRAQLRNGSLVTGQLYVALDFFPGAGKARANWASRPPQLPTQRGSLDELQATLARIAGKLDRLPLDDIAAETRRAIAGLASAVERTEALMARLDGLASNEVRATVDETRLAMAEARAAVADGRRLLASDAPLQQDLRDSLQELSRAAQALRHLADTLERHPEALLRGKPEEKP</sequence>
<keyword evidence="3" id="KW-0997">Cell inner membrane</keyword>
<evidence type="ECO:0000256" key="6">
    <source>
        <dbReference type="ARBA" id="ARBA00023136"/>
    </source>
</evidence>
<evidence type="ECO:0000256" key="4">
    <source>
        <dbReference type="ARBA" id="ARBA00022692"/>
    </source>
</evidence>
<evidence type="ECO:0000256" key="1">
    <source>
        <dbReference type="ARBA" id="ARBA00004533"/>
    </source>
</evidence>
<feature type="transmembrane region" description="Helical" evidence="8">
    <location>
        <begin position="31"/>
        <end position="52"/>
    </location>
</feature>
<protein>
    <submittedName>
        <fullName evidence="10">PqiB family protein</fullName>
    </submittedName>
</protein>
<keyword evidence="11" id="KW-1185">Reference proteome</keyword>
<evidence type="ECO:0000313" key="10">
    <source>
        <dbReference type="EMBL" id="EGK70183.1"/>
    </source>
</evidence>
<dbReference type="eggNOG" id="COG3008">
    <property type="taxonomic scope" value="Bacteria"/>
</dbReference>
<dbReference type="InterPro" id="IPR003399">
    <property type="entry name" value="Mce/MlaD"/>
</dbReference>
<keyword evidence="6 8" id="KW-0472">Membrane</keyword>
<comment type="caution">
    <text evidence="10">The sequence shown here is derived from an EMBL/GenBank/DDBJ whole genome shotgun (WGS) entry which is preliminary data.</text>
</comment>
<keyword evidence="2" id="KW-1003">Cell membrane</keyword>
<evidence type="ECO:0000256" key="2">
    <source>
        <dbReference type="ARBA" id="ARBA00022475"/>
    </source>
</evidence>
<dbReference type="GO" id="GO:0005886">
    <property type="term" value="C:plasma membrane"/>
    <property type="evidence" value="ECO:0007669"/>
    <property type="project" value="UniProtKB-SubCell"/>
</dbReference>
<feature type="coiled-coil region" evidence="7">
    <location>
        <begin position="513"/>
        <end position="540"/>
    </location>
</feature>
<evidence type="ECO:0000313" key="11">
    <source>
        <dbReference type="Proteomes" id="UP000005019"/>
    </source>
</evidence>
<dbReference type="eggNOG" id="COG1463">
    <property type="taxonomic scope" value="Bacteria"/>
</dbReference>
<evidence type="ECO:0000259" key="9">
    <source>
        <dbReference type="Pfam" id="PF02470"/>
    </source>
</evidence>
<keyword evidence="5 8" id="KW-1133">Transmembrane helix</keyword>
<comment type="subcellular location">
    <subcellularLocation>
        <location evidence="1">Cell inner membrane</location>
    </subcellularLocation>
</comment>
<keyword evidence="4 8" id="KW-0812">Transmembrane</keyword>
<evidence type="ECO:0000256" key="3">
    <source>
        <dbReference type="ARBA" id="ARBA00022519"/>
    </source>
</evidence>
<keyword evidence="7" id="KW-0175">Coiled coil</keyword>